<dbReference type="SUPFAM" id="SSF52016">
    <property type="entry name" value="LeuD/IlvD-like"/>
    <property type="match status" value="1"/>
</dbReference>
<evidence type="ECO:0000256" key="3">
    <source>
        <dbReference type="ARBA" id="ARBA00023014"/>
    </source>
</evidence>
<dbReference type="InterPro" id="IPR056740">
    <property type="entry name" value="ILV_EDD_C"/>
</dbReference>
<dbReference type="RefSeq" id="WP_126292597.1">
    <property type="nucleotide sequence ID" value="NZ_CP155468.1"/>
</dbReference>
<keyword evidence="5" id="KW-0028">Amino-acid biosynthesis</keyword>
<evidence type="ECO:0000259" key="7">
    <source>
        <dbReference type="Pfam" id="PF24877"/>
    </source>
</evidence>
<dbReference type="InterPro" id="IPR000581">
    <property type="entry name" value="ILV_EDD_N"/>
</dbReference>
<evidence type="ECO:0000256" key="2">
    <source>
        <dbReference type="ARBA" id="ARBA00022714"/>
    </source>
</evidence>
<keyword evidence="3" id="KW-0411">Iron-sulfur</keyword>
<dbReference type="EMBL" id="RXNR01000003">
    <property type="protein sequence ID" value="RTQ96123.1"/>
    <property type="molecule type" value="Genomic_DNA"/>
</dbReference>
<comment type="caution">
    <text evidence="8">The sequence shown here is derived from an EMBL/GenBank/DDBJ whole genome shotgun (WGS) entry which is preliminary data.</text>
</comment>
<dbReference type="AlphaFoldDB" id="A0A3S0HNS9"/>
<sequence length="731" mass="81053">MLFPKIEKGINPYSANVQGKANEPITVAGLLDRAKQILGPLYEGGVPDWTLEEIYNRLESNAPRIAIIGGSADHPAHIMDYLTSSRAAIRIWQNGGVPFYFSTPVMCDGTAQSNQGMSYSLQSRNAVAQMIVNQLEAHSYHGAFVIQGCDKQPLGVVSALAHLDRLRKSRGDAPFFATFAPAHVLQGGTIPEDVIVKLNKMYDKAVTMGHQDIADDLKDTMSYILQCSSNTAFQGVFERAVDRKIITKDEHKYFEMRLAVATCDSKGGVCAFNGTGNSSRHLVAGLGLVHPAVELLTQPPNQQQINETIDALALLINKPEFGVADIVHANIKNAIRIHSASGGSTNLMMHMVAAMIYAGYQFTLWDVEKIHKEQPIPDLFDYSLTEGRDIFSLAMQCCSGNSRGMETLFFELLNNGVEMDQDALTVTGTSWGTRLKYSDSLPAKKVKENPIILTKPRRPFSGVDILRGNFFESAVVKISGMPTPQLNQFDDKLAFVLYFENEDQANESLLDSLLIEKIKENHLFDQNKLIQTLKYNAPDRFEDLKDAAYNEMFDVLAKEGILKIAVIIAGQGPVAFGMPEMFTPMQHINANRILKRICTIISDGRYSGVTYGAAIGHMTPESMEGGGIGYLKTGDILHLQLRNKRIDLVNSNELVNGSNLIYVEDLKLEKDRQELYQDRLSKIKQRQKLVAAVNRMVGHTDASRGVVPIQVFEEAELFYKHNSHDSHALLP</sequence>
<accession>A0A3S0HNS9</accession>
<keyword evidence="2" id="KW-0479">Metal-binding</keyword>
<dbReference type="PANTHER" id="PTHR43661">
    <property type="entry name" value="D-XYLONATE DEHYDRATASE"/>
    <property type="match status" value="1"/>
</dbReference>
<dbReference type="Proteomes" id="UP000276349">
    <property type="component" value="Unassembled WGS sequence"/>
</dbReference>
<dbReference type="Gene3D" id="3.50.30.80">
    <property type="entry name" value="IlvD/EDD C-terminal domain-like"/>
    <property type="match status" value="1"/>
</dbReference>
<dbReference type="InterPro" id="IPR037237">
    <property type="entry name" value="IlvD/EDD_N"/>
</dbReference>
<feature type="domain" description="Dihydroxy-acid/6-phosphogluconate dehydratase N-terminal" evidence="6">
    <location>
        <begin position="74"/>
        <end position="164"/>
    </location>
</feature>
<keyword evidence="2" id="KW-0001">2Fe-2S</keyword>
<organism evidence="8 9">
    <name type="scientific">Lysinibacillus telephonicus</name>
    <dbReference type="NCBI Taxonomy" id="1714840"/>
    <lineage>
        <taxon>Bacteria</taxon>
        <taxon>Bacillati</taxon>
        <taxon>Bacillota</taxon>
        <taxon>Bacilli</taxon>
        <taxon>Bacillales</taxon>
        <taxon>Bacillaceae</taxon>
        <taxon>Lysinibacillus</taxon>
    </lineage>
</organism>
<dbReference type="GO" id="GO:0005829">
    <property type="term" value="C:cytosol"/>
    <property type="evidence" value="ECO:0007669"/>
    <property type="project" value="TreeGrafter"/>
</dbReference>
<keyword evidence="5" id="KW-0100">Branched-chain amino acid biosynthesis</keyword>
<dbReference type="GO" id="GO:0016836">
    <property type="term" value="F:hydro-lyase activity"/>
    <property type="evidence" value="ECO:0007669"/>
    <property type="project" value="TreeGrafter"/>
</dbReference>
<feature type="domain" description="Dihydroxy-acid/6-phosphogluconate dehydratase N-terminal" evidence="6">
    <location>
        <begin position="259"/>
        <end position="432"/>
    </location>
</feature>
<protein>
    <submittedName>
        <fullName evidence="8">Dihydroxy-acid dehydratase</fullName>
    </submittedName>
</protein>
<evidence type="ECO:0000313" key="9">
    <source>
        <dbReference type="Proteomes" id="UP000276349"/>
    </source>
</evidence>
<dbReference type="Pfam" id="PF24877">
    <property type="entry name" value="ILV_EDD_C"/>
    <property type="match status" value="1"/>
</dbReference>
<name>A0A3S0HNS9_9BACI</name>
<comment type="similarity">
    <text evidence="1">Belongs to the IlvD/Edd family.</text>
</comment>
<dbReference type="GO" id="GO:0051537">
    <property type="term" value="F:2 iron, 2 sulfur cluster binding"/>
    <property type="evidence" value="ECO:0007669"/>
    <property type="project" value="UniProtKB-KW"/>
</dbReference>
<dbReference type="InterPro" id="IPR042096">
    <property type="entry name" value="Dihydro-acid_dehy_C"/>
</dbReference>
<evidence type="ECO:0000256" key="4">
    <source>
        <dbReference type="ARBA" id="ARBA00023239"/>
    </source>
</evidence>
<gene>
    <name evidence="8" type="ORF">EKG35_01780</name>
</gene>
<keyword evidence="2" id="KW-0408">Iron</keyword>
<reference evidence="8 9" key="1">
    <citation type="submission" date="2018-12" db="EMBL/GenBank/DDBJ databases">
        <authorList>
            <person name="Yu L."/>
        </authorList>
    </citation>
    <scope>NUCLEOTIDE SEQUENCE [LARGE SCALE GENOMIC DNA]</scope>
    <source>
        <strain evidence="8 9">S5H2222</strain>
    </source>
</reference>
<dbReference type="PANTHER" id="PTHR43661:SF3">
    <property type="entry name" value="D-XYLONATE DEHYDRATASE YAGF-RELATED"/>
    <property type="match status" value="1"/>
</dbReference>
<dbReference type="OrthoDB" id="9807077at2"/>
<keyword evidence="9" id="KW-1185">Reference proteome</keyword>
<dbReference type="Pfam" id="PF00920">
    <property type="entry name" value="ILVD_EDD_N"/>
    <property type="match status" value="2"/>
</dbReference>
<dbReference type="SUPFAM" id="SSF143975">
    <property type="entry name" value="IlvD/EDD N-terminal domain-like"/>
    <property type="match status" value="1"/>
</dbReference>
<evidence type="ECO:0000256" key="1">
    <source>
        <dbReference type="ARBA" id="ARBA00006486"/>
    </source>
</evidence>
<dbReference type="GO" id="GO:0009082">
    <property type="term" value="P:branched-chain amino acid biosynthetic process"/>
    <property type="evidence" value="ECO:0007669"/>
    <property type="project" value="UniProtKB-KW"/>
</dbReference>
<feature type="domain" description="Dihydroxy-acid/6-phosphogluconate dehydratase C-terminal" evidence="7">
    <location>
        <begin position="454"/>
        <end position="654"/>
    </location>
</feature>
<keyword evidence="4" id="KW-0456">Lyase</keyword>
<evidence type="ECO:0000259" key="6">
    <source>
        <dbReference type="Pfam" id="PF00920"/>
    </source>
</evidence>
<evidence type="ECO:0000313" key="8">
    <source>
        <dbReference type="EMBL" id="RTQ96123.1"/>
    </source>
</evidence>
<evidence type="ECO:0000256" key="5">
    <source>
        <dbReference type="ARBA" id="ARBA00023304"/>
    </source>
</evidence>
<proteinExistence type="inferred from homology"/>